<keyword evidence="4" id="KW-0813">Transport</keyword>
<evidence type="ECO:0000256" key="1">
    <source>
        <dbReference type="ARBA" id="ARBA00003456"/>
    </source>
</evidence>
<keyword evidence="8" id="KW-0139">CF(1)</keyword>
<dbReference type="SUPFAM" id="SSF52943">
    <property type="entry name" value="ATP synthase (F1-ATPase), gamma subunit"/>
    <property type="match status" value="1"/>
</dbReference>
<keyword evidence="7" id="KW-0472">Membrane</keyword>
<dbReference type="RefSeq" id="WP_125164202.1">
    <property type="nucleotide sequence ID" value="NZ_CP034234.1"/>
</dbReference>
<evidence type="ECO:0000256" key="9">
    <source>
        <dbReference type="ARBA" id="ARBA00023310"/>
    </source>
</evidence>
<protein>
    <submittedName>
        <fullName evidence="10">F0F1 ATP synthase subunit gamma</fullName>
    </submittedName>
</protein>
<dbReference type="GO" id="GO:0045259">
    <property type="term" value="C:proton-transporting ATP synthase complex"/>
    <property type="evidence" value="ECO:0007669"/>
    <property type="project" value="UniProtKB-KW"/>
</dbReference>
<evidence type="ECO:0000256" key="4">
    <source>
        <dbReference type="ARBA" id="ARBA00022448"/>
    </source>
</evidence>
<keyword evidence="5" id="KW-0375">Hydrogen ion transport</keyword>
<dbReference type="Pfam" id="PF00231">
    <property type="entry name" value="ATP-synt"/>
    <property type="match status" value="1"/>
</dbReference>
<dbReference type="AlphaFoldDB" id="A0A3S8RM18"/>
<keyword evidence="11" id="KW-1185">Reference proteome</keyword>
<name>A0A3S8RM18_9FIRM</name>
<dbReference type="EMBL" id="CP034234">
    <property type="protein sequence ID" value="AZK44000.1"/>
    <property type="molecule type" value="Genomic_DNA"/>
</dbReference>
<evidence type="ECO:0000313" key="11">
    <source>
        <dbReference type="Proteomes" id="UP000278804"/>
    </source>
</evidence>
<dbReference type="CDD" id="cd12151">
    <property type="entry name" value="F1-ATPase_gamma"/>
    <property type="match status" value="1"/>
</dbReference>
<keyword evidence="9" id="KW-0066">ATP synthesis</keyword>
<accession>A0A3S8RM18</accession>
<dbReference type="Gene3D" id="3.40.1380.10">
    <property type="match status" value="1"/>
</dbReference>
<dbReference type="KEGG" id="eri:EEI45_03765"/>
<evidence type="ECO:0000256" key="5">
    <source>
        <dbReference type="ARBA" id="ARBA00022781"/>
    </source>
</evidence>
<comment type="function">
    <text evidence="1">Produces ATP from ADP in the presence of a proton gradient across the membrane. The gamma chain is believed to be important in regulating ATPase activity and the flow of protons through the CF(0) complex.</text>
</comment>
<evidence type="ECO:0000256" key="7">
    <source>
        <dbReference type="ARBA" id="ARBA00023136"/>
    </source>
</evidence>
<dbReference type="Gene3D" id="1.10.287.80">
    <property type="entry name" value="ATP synthase, gamma subunit, helix hairpin domain"/>
    <property type="match status" value="1"/>
</dbReference>
<organism evidence="10 11">
    <name type="scientific">Erysipelothrix piscisicarius</name>
    <dbReference type="NCBI Taxonomy" id="2485784"/>
    <lineage>
        <taxon>Bacteria</taxon>
        <taxon>Bacillati</taxon>
        <taxon>Bacillota</taxon>
        <taxon>Erysipelotrichia</taxon>
        <taxon>Erysipelotrichales</taxon>
        <taxon>Erysipelotrichaceae</taxon>
        <taxon>Erysipelothrix</taxon>
    </lineage>
</organism>
<dbReference type="PANTHER" id="PTHR11693">
    <property type="entry name" value="ATP SYNTHASE GAMMA CHAIN"/>
    <property type="match status" value="1"/>
</dbReference>
<evidence type="ECO:0000256" key="6">
    <source>
        <dbReference type="ARBA" id="ARBA00023065"/>
    </source>
</evidence>
<dbReference type="Proteomes" id="UP000278804">
    <property type="component" value="Chromosome"/>
</dbReference>
<keyword evidence="6" id="KW-0406">Ion transport</keyword>
<proteinExistence type="inferred from homology"/>
<dbReference type="GO" id="GO:0046933">
    <property type="term" value="F:proton-transporting ATP synthase activity, rotational mechanism"/>
    <property type="evidence" value="ECO:0007669"/>
    <property type="project" value="InterPro"/>
</dbReference>
<gene>
    <name evidence="10" type="ORF">EEI45_03765</name>
</gene>
<comment type="subcellular location">
    <subcellularLocation>
        <location evidence="2">Membrane</location>
        <topology evidence="2">Peripheral membrane protein</topology>
    </subcellularLocation>
</comment>
<sequence length="260" mass="29917">MPNTSGIKKRIKSISSTQKITKAMKLVSLSKLQRYRDQMSEFKEYYEAVTKVSEQFIHFDEAIIDDTPRLYLVVMPDLGLCSAYTQGLARKLLEVYREEDMVISLGAQAYEFLKTRGVNIINQEVSSERIELHDIIKTINPYVSTHQIVAIIPEYENAMTLDFKLHILNTKSSGRRDDVIYEPSFEEASEMMIKQSLMSLVKYTYLTSKVSEHTTRRIAMEKATDSAQDMIDDLGRKYNRVRQEAITQEISEIVSGMEVS</sequence>
<evidence type="ECO:0000256" key="3">
    <source>
        <dbReference type="ARBA" id="ARBA00007681"/>
    </source>
</evidence>
<dbReference type="PANTHER" id="PTHR11693:SF22">
    <property type="entry name" value="ATP SYNTHASE SUBUNIT GAMMA, MITOCHONDRIAL"/>
    <property type="match status" value="1"/>
</dbReference>
<evidence type="ECO:0000256" key="2">
    <source>
        <dbReference type="ARBA" id="ARBA00004170"/>
    </source>
</evidence>
<evidence type="ECO:0000256" key="8">
    <source>
        <dbReference type="ARBA" id="ARBA00023196"/>
    </source>
</evidence>
<dbReference type="InterPro" id="IPR000131">
    <property type="entry name" value="ATP_synth_F1_gsu"/>
</dbReference>
<dbReference type="InterPro" id="IPR035968">
    <property type="entry name" value="ATP_synth_F1_ATPase_gsu"/>
</dbReference>
<reference evidence="10 11" key="1">
    <citation type="journal article" date="2020" name="Int. J. Syst. Evol. Microbiol.">
        <title>Description of Erysipelothrix piscisicarius sp. nov., an emergent fish pathogen, and assessment of virulence using a tiger barb (Puntigrus tetrazona) infection model.</title>
        <authorList>
            <person name="Pomaranski E.K."/>
            <person name="Griffin M.J."/>
            <person name="Camus A.C."/>
            <person name="Armwood A.R."/>
            <person name="Shelley J."/>
            <person name="Waldbieser G.C."/>
            <person name="LaFrentz B.R."/>
            <person name="Garcia J.C."/>
            <person name="Yanong R."/>
            <person name="Soto E."/>
        </authorList>
    </citation>
    <scope>NUCLEOTIDE SEQUENCE [LARGE SCALE GENOMIC DNA]</scope>
    <source>
        <strain evidence="10 11">15TAL0474</strain>
    </source>
</reference>
<dbReference type="PRINTS" id="PR00126">
    <property type="entry name" value="ATPASEGAMMA"/>
</dbReference>
<comment type="similarity">
    <text evidence="3">Belongs to the ATPase gamma chain family.</text>
</comment>
<evidence type="ECO:0000313" key="10">
    <source>
        <dbReference type="EMBL" id="AZK44000.1"/>
    </source>
</evidence>